<accession>A0ABR6ZWP1</accession>
<organism evidence="1 2">
    <name type="scientific">Undibacterium hunanense</name>
    <dbReference type="NCBI Taxonomy" id="2762292"/>
    <lineage>
        <taxon>Bacteria</taxon>
        <taxon>Pseudomonadati</taxon>
        <taxon>Pseudomonadota</taxon>
        <taxon>Betaproteobacteria</taxon>
        <taxon>Burkholderiales</taxon>
        <taxon>Oxalobacteraceae</taxon>
        <taxon>Undibacterium</taxon>
    </lineage>
</organism>
<reference evidence="1 2" key="1">
    <citation type="submission" date="2020-08" db="EMBL/GenBank/DDBJ databases">
        <title>Novel species isolated from subtropical streams in China.</title>
        <authorList>
            <person name="Lu H."/>
        </authorList>
    </citation>
    <scope>NUCLEOTIDE SEQUENCE [LARGE SCALE GENOMIC DNA]</scope>
    <source>
        <strain evidence="1 2">CY18W</strain>
    </source>
</reference>
<dbReference type="Gene3D" id="3.30.870.10">
    <property type="entry name" value="Endonuclease Chain A"/>
    <property type="match status" value="1"/>
</dbReference>
<comment type="caution">
    <text evidence="1">The sequence shown here is derived from an EMBL/GenBank/DDBJ whole genome shotgun (WGS) entry which is preliminary data.</text>
</comment>
<proteinExistence type="predicted"/>
<evidence type="ECO:0000313" key="1">
    <source>
        <dbReference type="EMBL" id="MBC3920048.1"/>
    </source>
</evidence>
<dbReference type="Proteomes" id="UP000650424">
    <property type="component" value="Unassembled WGS sequence"/>
</dbReference>
<dbReference type="EMBL" id="JACOGF010000013">
    <property type="protein sequence ID" value="MBC3920048.1"/>
    <property type="molecule type" value="Genomic_DNA"/>
</dbReference>
<protein>
    <submittedName>
        <fullName evidence="1">Phospholipase D family protein</fullName>
    </submittedName>
</protein>
<keyword evidence="2" id="KW-1185">Reference proteome</keyword>
<dbReference type="RefSeq" id="WP_186949314.1">
    <property type="nucleotide sequence ID" value="NZ_JACOGF010000013.1"/>
</dbReference>
<dbReference type="CDD" id="cd09117">
    <property type="entry name" value="PLDc_Bfil_DEXD_like"/>
    <property type="match status" value="1"/>
</dbReference>
<gene>
    <name evidence="1" type="ORF">H8L32_21450</name>
</gene>
<sequence length="401" mass="45826">MKLISTNAILRQQLKRLVEEYPCISIATAWASSDTEVFKSLVMHKDQIVQAVIGTHFYQTHPDVLDQFVGSSKVKFKLQPNGVFHPKVYLFWSNDGWEVVIGSPNLTVGALTKNSELSVLITSRDGSTNLKQDIAEVIDQYWSCAQTIDQNEADSYRKLWSLKTLELKKVADIYGDKATTKPAVHSQVMSMGWQDYLAEVKKDRYHGFKERLSFIEEIREYFQTYDHFNDMDLAVRKGIAGLPSKVTVIKNWPWFGSMKGAGTFAGLINSGNEAYSLALDEIPLKGDIGRRHYDAYIERYLKAYPNGKDGLATATRLLAMKRPDVFLCVDAQNMRKLAADVGITRTDKLNYEQYWEEVIVRLMQSPWWQSPEPSGLLERKAWHARAAMLDAIFYEERAKKE</sequence>
<evidence type="ECO:0000313" key="2">
    <source>
        <dbReference type="Proteomes" id="UP000650424"/>
    </source>
</evidence>
<dbReference type="SUPFAM" id="SSF56024">
    <property type="entry name" value="Phospholipase D/nuclease"/>
    <property type="match status" value="1"/>
</dbReference>
<name>A0ABR6ZWP1_9BURK</name>